<dbReference type="VEuPathDB" id="FungiDB:sscle_08g065310"/>
<gene>
    <name evidence="2" type="ORF">sscle_08g065310</name>
</gene>
<evidence type="ECO:0000313" key="2">
    <source>
        <dbReference type="EMBL" id="APA11761.1"/>
    </source>
</evidence>
<name>A0A1D9QA00_SCLS1</name>
<dbReference type="Proteomes" id="UP000177798">
    <property type="component" value="Chromosome 8"/>
</dbReference>
<accession>A0A1D9QA00</accession>
<dbReference type="AlphaFoldDB" id="A0A1D9QA00"/>
<proteinExistence type="predicted"/>
<organism evidence="2 3">
    <name type="scientific">Sclerotinia sclerotiorum (strain ATCC 18683 / 1980 / Ss-1)</name>
    <name type="common">White mold</name>
    <name type="synonym">Whetzelinia sclerotiorum</name>
    <dbReference type="NCBI Taxonomy" id="665079"/>
    <lineage>
        <taxon>Eukaryota</taxon>
        <taxon>Fungi</taxon>
        <taxon>Dikarya</taxon>
        <taxon>Ascomycota</taxon>
        <taxon>Pezizomycotina</taxon>
        <taxon>Leotiomycetes</taxon>
        <taxon>Helotiales</taxon>
        <taxon>Sclerotiniaceae</taxon>
        <taxon>Sclerotinia</taxon>
    </lineage>
</organism>
<dbReference type="EMBL" id="CP017821">
    <property type="protein sequence ID" value="APA11761.1"/>
    <property type="molecule type" value="Genomic_DNA"/>
</dbReference>
<evidence type="ECO:0000313" key="3">
    <source>
        <dbReference type="Proteomes" id="UP000177798"/>
    </source>
</evidence>
<feature type="region of interest" description="Disordered" evidence="1">
    <location>
        <begin position="1"/>
        <end position="59"/>
    </location>
</feature>
<evidence type="ECO:0000256" key="1">
    <source>
        <dbReference type="SAM" id="MobiDB-lite"/>
    </source>
</evidence>
<reference evidence="3" key="1">
    <citation type="journal article" date="2017" name="Genome Biol. Evol.">
        <title>The complete genome sequence of the phytopathogenic fungus Sclerotinia sclerotiorum reveals insights into the genome architecture of broad host range pathogens.</title>
        <authorList>
            <person name="Derbyshire M."/>
            <person name="Denton-Giles M."/>
            <person name="Hegedus D."/>
            <person name="Seifbarghy S."/>
            <person name="Rollins J."/>
            <person name="van Kan J."/>
            <person name="Seidl M.F."/>
            <person name="Faino L."/>
            <person name="Mbengue M."/>
            <person name="Navaud O."/>
            <person name="Raffaele S."/>
            <person name="Hammond-Kosack K."/>
            <person name="Heard S."/>
            <person name="Oliver R."/>
        </authorList>
    </citation>
    <scope>NUCLEOTIDE SEQUENCE [LARGE SCALE GENOMIC DNA]</scope>
    <source>
        <strain evidence="3">ATCC 18683 / 1980 / Ss-1</strain>
    </source>
</reference>
<dbReference type="OrthoDB" id="3547255at2759"/>
<sequence length="281" mass="32143">MKVPPSEDFDLVPFEGSENEEFKPLNEDFPIASETSSDEDEYAELSSSAPELEPPVKSPDNSIFETFKLMKEIDRLNFICGVLEKKLETLTAAPEKANATNDNTNDGDGTDSDFKDEISDFSSLAIESLREEYHSKLETAFRNDKTSGNIPWIDTVPSLKSLNERLAEYVMNMSTRDLLKLRRWIDRVFDQGITNCLPYGSTSASRFEWEKKYNKNGLNDILRLILRDHESLEDLDKLRRHYDGIIGREMVLPSLKRRIESEKRESVDSVAENSDVAKEVE</sequence>
<feature type="region of interest" description="Disordered" evidence="1">
    <location>
        <begin position="260"/>
        <end position="281"/>
    </location>
</feature>
<protein>
    <submittedName>
        <fullName evidence="2">Uncharacterized protein</fullName>
    </submittedName>
</protein>